<evidence type="ECO:0000313" key="3">
    <source>
        <dbReference type="Proteomes" id="UP000005206"/>
    </source>
</evidence>
<evidence type="ECO:0000313" key="2">
    <source>
        <dbReference type="EMBL" id="EEU33880.1"/>
    </source>
</evidence>
<dbReference type="InParanoid" id="C7ZQ25"/>
<dbReference type="AlphaFoldDB" id="C7ZQ25"/>
<protein>
    <submittedName>
        <fullName evidence="2">Uncharacterized protein</fullName>
    </submittedName>
</protein>
<feature type="compositionally biased region" description="Basic and acidic residues" evidence="1">
    <location>
        <begin position="1"/>
        <end position="14"/>
    </location>
</feature>
<dbReference type="VEuPathDB" id="FungiDB:NECHADRAFT_89060"/>
<dbReference type="HOGENOM" id="CLU_051044_0_0_1"/>
<accession>C7ZQ25</accession>
<dbReference type="Proteomes" id="UP000005206">
    <property type="component" value="Unassembled WGS sequence"/>
</dbReference>
<feature type="compositionally biased region" description="Acidic residues" evidence="1">
    <location>
        <begin position="96"/>
        <end position="111"/>
    </location>
</feature>
<gene>
    <name evidence="2" type="ORF">NECHADRAFT_89060</name>
</gene>
<dbReference type="OrthoDB" id="5243188at2759"/>
<feature type="region of interest" description="Disordered" evidence="1">
    <location>
        <begin position="1"/>
        <end position="21"/>
    </location>
</feature>
<dbReference type="EMBL" id="GG698980">
    <property type="protein sequence ID" value="EEU33880.1"/>
    <property type="molecule type" value="Genomic_DNA"/>
</dbReference>
<dbReference type="RefSeq" id="XP_003039593.1">
    <property type="nucleotide sequence ID" value="XM_003039547.1"/>
</dbReference>
<dbReference type="eggNOG" id="ENOG502SW3I">
    <property type="taxonomic scope" value="Eukaryota"/>
</dbReference>
<reference evidence="2 3" key="1">
    <citation type="journal article" date="2009" name="PLoS Genet.">
        <title>The genome of Nectria haematococca: contribution of supernumerary chromosomes to gene expansion.</title>
        <authorList>
            <person name="Coleman J.J."/>
            <person name="Rounsley S.D."/>
            <person name="Rodriguez-Carres M."/>
            <person name="Kuo A."/>
            <person name="Wasmann C.C."/>
            <person name="Grimwood J."/>
            <person name="Schmutz J."/>
            <person name="Taga M."/>
            <person name="White G.J."/>
            <person name="Zhou S."/>
            <person name="Schwartz D.C."/>
            <person name="Freitag M."/>
            <person name="Ma L.J."/>
            <person name="Danchin E.G."/>
            <person name="Henrissat B."/>
            <person name="Coutinho P.M."/>
            <person name="Nelson D.R."/>
            <person name="Straney D."/>
            <person name="Napoli C.A."/>
            <person name="Barker B.M."/>
            <person name="Gribskov M."/>
            <person name="Rep M."/>
            <person name="Kroken S."/>
            <person name="Molnar I."/>
            <person name="Rensing C."/>
            <person name="Kennell J.C."/>
            <person name="Zamora J."/>
            <person name="Farman M.L."/>
            <person name="Selker E.U."/>
            <person name="Salamov A."/>
            <person name="Shapiro H."/>
            <person name="Pangilinan J."/>
            <person name="Lindquist E."/>
            <person name="Lamers C."/>
            <person name="Grigoriev I.V."/>
            <person name="Geiser D.M."/>
            <person name="Covert S.F."/>
            <person name="Temporini E."/>
            <person name="Vanetten H.D."/>
        </authorList>
    </citation>
    <scope>NUCLEOTIDE SEQUENCE [LARGE SCALE GENOMIC DNA]</scope>
    <source>
        <strain evidence="3">ATCC MYA-4622 / CBS 123669 / FGSC 9596 / NRRL 45880 / 77-13-4</strain>
    </source>
</reference>
<name>C7ZQ25_FUSV7</name>
<sequence length="358" mass="39440">MMTVRKYYDKDGSSRARKRRRMDSLFLPEEAHGAASLSLLSYPFGPDRSEMIGHRRLEDEVGHSEEHDLPATAGARRIIMTTSAPLSGDYSHRLEDEEEGGNGEQGEEEDGLAYQHRSDGDEEEEEEDHRGAPSSLSSSSGGQGEHDALYSDGLRRLREALEAKYNLDNISHISYALAVNVHYTAASTHLGGGRGPANQGADMLSFGFFQGYSNLKRSIRHRPDDLLASHGLATAALTIPSTEAQRTARLRDKQQRLLAQLMRLFLKEKQLYAGVLRRFPPEIFPGILVAFAKVLEAAIAEIDRRFREGGSKGLGIALSEGVAALDRLGNFCFTSDQRVLPTKVIRLLGTIDSLKTCG</sequence>
<keyword evidence="3" id="KW-1185">Reference proteome</keyword>
<feature type="region of interest" description="Disordered" evidence="1">
    <location>
        <begin position="83"/>
        <end position="148"/>
    </location>
</feature>
<dbReference type="KEGG" id="nhe:NECHADRAFT_89060"/>
<organism evidence="2 3">
    <name type="scientific">Fusarium vanettenii (strain ATCC MYA-4622 / CBS 123669 / FGSC 9596 / NRRL 45880 / 77-13-4)</name>
    <name type="common">Fusarium solani subsp. pisi</name>
    <dbReference type="NCBI Taxonomy" id="660122"/>
    <lineage>
        <taxon>Eukaryota</taxon>
        <taxon>Fungi</taxon>
        <taxon>Dikarya</taxon>
        <taxon>Ascomycota</taxon>
        <taxon>Pezizomycotina</taxon>
        <taxon>Sordariomycetes</taxon>
        <taxon>Hypocreomycetidae</taxon>
        <taxon>Hypocreales</taxon>
        <taxon>Nectriaceae</taxon>
        <taxon>Fusarium</taxon>
        <taxon>Fusarium solani species complex</taxon>
        <taxon>Fusarium vanettenii</taxon>
    </lineage>
</organism>
<evidence type="ECO:0000256" key="1">
    <source>
        <dbReference type="SAM" id="MobiDB-lite"/>
    </source>
</evidence>
<dbReference type="GeneID" id="9667116"/>
<proteinExistence type="predicted"/>